<organism evidence="2">
    <name type="scientific">Rhipicephalus appendiculatus</name>
    <name type="common">Brown ear tick</name>
    <dbReference type="NCBI Taxonomy" id="34631"/>
    <lineage>
        <taxon>Eukaryota</taxon>
        <taxon>Metazoa</taxon>
        <taxon>Ecdysozoa</taxon>
        <taxon>Arthropoda</taxon>
        <taxon>Chelicerata</taxon>
        <taxon>Arachnida</taxon>
        <taxon>Acari</taxon>
        <taxon>Parasitiformes</taxon>
        <taxon>Ixodida</taxon>
        <taxon>Ixodoidea</taxon>
        <taxon>Ixodidae</taxon>
        <taxon>Rhipicephalinae</taxon>
        <taxon>Rhipicephalus</taxon>
        <taxon>Rhipicephalus</taxon>
    </lineage>
</organism>
<accession>A0A131YUF8</accession>
<protein>
    <submittedName>
        <fullName evidence="2">Lipocalin</fullName>
    </submittedName>
</protein>
<feature type="signal peptide" evidence="1">
    <location>
        <begin position="1"/>
        <end position="21"/>
    </location>
</feature>
<dbReference type="EMBL" id="GEDV01006385">
    <property type="protein sequence ID" value="JAP82172.1"/>
    <property type="molecule type" value="Transcribed_RNA"/>
</dbReference>
<dbReference type="InterPro" id="IPR012674">
    <property type="entry name" value="Calycin"/>
</dbReference>
<dbReference type="AlphaFoldDB" id="A0A131YUF8"/>
<proteinExistence type="predicted"/>
<reference evidence="2" key="1">
    <citation type="journal article" date="2016" name="Ticks Tick Borne Dis.">
        <title>De novo assembly and annotation of the salivary gland transcriptome of Rhipicephalus appendiculatus male and female ticks during blood feeding.</title>
        <authorList>
            <person name="de Castro M.H."/>
            <person name="de Klerk D."/>
            <person name="Pienaar R."/>
            <person name="Latif A.A."/>
            <person name="Rees D.J."/>
            <person name="Mans B.J."/>
        </authorList>
    </citation>
    <scope>NUCLEOTIDE SEQUENCE</scope>
    <source>
        <tissue evidence="2">Salivary glands</tissue>
    </source>
</reference>
<keyword evidence="1" id="KW-0732">Signal</keyword>
<sequence length="191" mass="21880">MAGVWRIAMLICVFFSATVSTAVYRGGANVNHKYDFVKFFNQSQENIWTYFSTWNDNFTCERGIIKNISDRTVVVETNYTINNNTYSCTREGKLYNVWTRDGPRNLLAIRNHLNDSLRKDLLYASTDNMCAVIEVGRYHGWPPVTFDLLVKESQLDGGPSAECVNEYNAAVGTRTIGQENRTVYYAECRNH</sequence>
<dbReference type="Gene3D" id="2.40.128.20">
    <property type="match status" value="1"/>
</dbReference>
<name>A0A131YUF8_RHIAP</name>
<feature type="chain" id="PRO_5007286033" evidence="1">
    <location>
        <begin position="22"/>
        <end position="191"/>
    </location>
</feature>
<evidence type="ECO:0000256" key="1">
    <source>
        <dbReference type="SAM" id="SignalP"/>
    </source>
</evidence>
<evidence type="ECO:0000313" key="2">
    <source>
        <dbReference type="EMBL" id="JAP82172.1"/>
    </source>
</evidence>